<reference evidence="7" key="1">
    <citation type="submission" date="2023-07" db="EMBL/GenBank/DDBJ databases">
        <authorList>
            <consortium name="AG Swart"/>
            <person name="Singh M."/>
            <person name="Singh A."/>
            <person name="Seah K."/>
            <person name="Emmerich C."/>
        </authorList>
    </citation>
    <scope>NUCLEOTIDE SEQUENCE</scope>
    <source>
        <strain evidence="7">DP1</strain>
    </source>
</reference>
<dbReference type="GO" id="GO:0008237">
    <property type="term" value="F:metallopeptidase activity"/>
    <property type="evidence" value="ECO:0007669"/>
    <property type="project" value="UniProtKB-KW"/>
</dbReference>
<dbReference type="SUPFAM" id="SSF55486">
    <property type="entry name" value="Metalloproteases ('zincins'), catalytic domain"/>
    <property type="match status" value="1"/>
</dbReference>
<evidence type="ECO:0000256" key="6">
    <source>
        <dbReference type="ARBA" id="ARBA00023049"/>
    </source>
</evidence>
<evidence type="ECO:0000313" key="7">
    <source>
        <dbReference type="EMBL" id="CAI2362309.1"/>
    </source>
</evidence>
<comment type="cofactor">
    <cofactor evidence="1">
        <name>Zn(2+)</name>
        <dbReference type="ChEBI" id="CHEBI:29105"/>
    </cofactor>
</comment>
<evidence type="ECO:0008006" key="9">
    <source>
        <dbReference type="Google" id="ProtNLM"/>
    </source>
</evidence>
<comment type="caution">
    <text evidence="7">The sequence shown here is derived from an EMBL/GenBank/DDBJ whole genome shotgun (WGS) entry which is preliminary data.</text>
</comment>
<dbReference type="Pfam" id="PF07998">
    <property type="entry name" value="Peptidase_M54"/>
    <property type="match status" value="1"/>
</dbReference>
<dbReference type="EMBL" id="CAMPGE010003471">
    <property type="protein sequence ID" value="CAI2362309.1"/>
    <property type="molecule type" value="Genomic_DNA"/>
</dbReference>
<dbReference type="InterPro" id="IPR012962">
    <property type="entry name" value="Pept_M54_archaemetzincn"/>
</dbReference>
<evidence type="ECO:0000256" key="3">
    <source>
        <dbReference type="ARBA" id="ARBA00022723"/>
    </source>
</evidence>
<keyword evidence="4" id="KW-0378">Hydrolase</keyword>
<dbReference type="Proteomes" id="UP001295684">
    <property type="component" value="Unassembled WGS sequence"/>
</dbReference>
<dbReference type="GO" id="GO:0006508">
    <property type="term" value="P:proteolysis"/>
    <property type="evidence" value="ECO:0007669"/>
    <property type="project" value="UniProtKB-KW"/>
</dbReference>
<organism evidence="7 8">
    <name type="scientific">Euplotes crassus</name>
    <dbReference type="NCBI Taxonomy" id="5936"/>
    <lineage>
        <taxon>Eukaryota</taxon>
        <taxon>Sar</taxon>
        <taxon>Alveolata</taxon>
        <taxon>Ciliophora</taxon>
        <taxon>Intramacronucleata</taxon>
        <taxon>Spirotrichea</taxon>
        <taxon>Hypotrichia</taxon>
        <taxon>Euplotida</taxon>
        <taxon>Euplotidae</taxon>
        <taxon>Moneuplotes</taxon>
    </lineage>
</organism>
<evidence type="ECO:0000256" key="1">
    <source>
        <dbReference type="ARBA" id="ARBA00001947"/>
    </source>
</evidence>
<sequence>MKNVIKIHLSNLSTYENLQKVVDLKKMYSKKDWLNNKKEKGQTFMEFIRSKSRNRVTKSKNVIYIMCMDDDIPEDALEKLQMYCSAFFEGLTVKIMEEKIDVPSNVDQLGITSRIRKDTKKIQYLATDLLDLLMNEHLPDDAYCVIGIINKDLYPKPNWTFVFGCSRIRKRTGIFSFARYDPNFEISVLNSSSSQRESINEKDEETRKLIIHRACKTMTHEIVHMFGVRHCIVNECLMNGTNRMQEGDLKPFLLCPVCLRKLHYAIGFDIAKRYHNLRNVLSSEFSENHHFTDHLKNLEHIISNSIGNVSDAEIEKDYRKFFDKIDHKETSNSEIESQFDESSEKMIQLQDESIEANNMVISKTSKHKRPDFQPKGHSSLKGILSCCCKCTMFRSTKKDNIRMKR</sequence>
<evidence type="ECO:0000256" key="4">
    <source>
        <dbReference type="ARBA" id="ARBA00022801"/>
    </source>
</evidence>
<dbReference type="InterPro" id="IPR024079">
    <property type="entry name" value="MetalloPept_cat_dom_sf"/>
</dbReference>
<evidence type="ECO:0000256" key="2">
    <source>
        <dbReference type="ARBA" id="ARBA00022670"/>
    </source>
</evidence>
<name>A0AAD1X676_EUPCR</name>
<keyword evidence="5" id="KW-0862">Zinc</keyword>
<dbReference type="CDD" id="cd11375">
    <property type="entry name" value="Peptidase_M54"/>
    <property type="match status" value="1"/>
</dbReference>
<accession>A0AAD1X676</accession>
<dbReference type="PANTHER" id="PTHR15910">
    <property type="entry name" value="ARCHAEMETZINCIN"/>
    <property type="match status" value="1"/>
</dbReference>
<dbReference type="GO" id="GO:0046872">
    <property type="term" value="F:metal ion binding"/>
    <property type="evidence" value="ECO:0007669"/>
    <property type="project" value="UniProtKB-KW"/>
</dbReference>
<evidence type="ECO:0000256" key="5">
    <source>
        <dbReference type="ARBA" id="ARBA00022833"/>
    </source>
</evidence>
<evidence type="ECO:0000313" key="8">
    <source>
        <dbReference type="Proteomes" id="UP001295684"/>
    </source>
</evidence>
<proteinExistence type="predicted"/>
<protein>
    <recommendedName>
        <fullName evidence="9">Archaemetzincin-2</fullName>
    </recommendedName>
</protein>
<dbReference type="PANTHER" id="PTHR15910:SF1">
    <property type="entry name" value="ARCHAEMETZINCIN-2"/>
    <property type="match status" value="1"/>
</dbReference>
<dbReference type="Gene3D" id="3.40.390.10">
    <property type="entry name" value="Collagenase (Catalytic Domain)"/>
    <property type="match status" value="1"/>
</dbReference>
<dbReference type="AlphaFoldDB" id="A0AAD1X676"/>
<keyword evidence="6" id="KW-0482">Metalloprotease</keyword>
<keyword evidence="8" id="KW-1185">Reference proteome</keyword>
<keyword evidence="2" id="KW-0645">Protease</keyword>
<keyword evidence="3" id="KW-0479">Metal-binding</keyword>
<gene>
    <name evidence="7" type="ORF">ECRASSUSDP1_LOCUS3631</name>
</gene>